<sequence length="86" mass="9638">VFLWRVASDTANYYNNPVLIEDTVSDDAASYGQRPPEYSFEDATNNRSVTSTTSPINWRNELVHSSGLGDFAMAGTLNTRLFFILQ</sequence>
<evidence type="ECO:0000313" key="1">
    <source>
        <dbReference type="EMBL" id="KAG0424959.1"/>
    </source>
</evidence>
<keyword evidence="2" id="KW-1185">Reference proteome</keyword>
<feature type="non-terminal residue" evidence="1">
    <location>
        <position position="1"/>
    </location>
</feature>
<dbReference type="EMBL" id="JABSTQ010009914">
    <property type="protein sequence ID" value="KAG0424959.1"/>
    <property type="molecule type" value="Genomic_DNA"/>
</dbReference>
<comment type="caution">
    <text evidence="1">The sequence shown here is derived from an EMBL/GenBank/DDBJ whole genome shotgun (WGS) entry which is preliminary data.</text>
</comment>
<name>A0AC60PUU9_IXOPE</name>
<reference evidence="1 2" key="1">
    <citation type="journal article" date="2020" name="Cell">
        <title>Large-Scale Comparative Analyses of Tick Genomes Elucidate Their Genetic Diversity and Vector Capacities.</title>
        <authorList>
            <consortium name="Tick Genome and Microbiome Consortium (TIGMIC)"/>
            <person name="Jia N."/>
            <person name="Wang J."/>
            <person name="Shi W."/>
            <person name="Du L."/>
            <person name="Sun Y."/>
            <person name="Zhan W."/>
            <person name="Jiang J.F."/>
            <person name="Wang Q."/>
            <person name="Zhang B."/>
            <person name="Ji P."/>
            <person name="Bell-Sakyi L."/>
            <person name="Cui X.M."/>
            <person name="Yuan T.T."/>
            <person name="Jiang B.G."/>
            <person name="Yang W.F."/>
            <person name="Lam T.T."/>
            <person name="Chang Q.C."/>
            <person name="Ding S.J."/>
            <person name="Wang X.J."/>
            <person name="Zhu J.G."/>
            <person name="Ruan X.D."/>
            <person name="Zhao L."/>
            <person name="Wei J.T."/>
            <person name="Ye R.Z."/>
            <person name="Que T.C."/>
            <person name="Du C.H."/>
            <person name="Zhou Y.H."/>
            <person name="Cheng J.X."/>
            <person name="Dai P.F."/>
            <person name="Guo W.B."/>
            <person name="Han X.H."/>
            <person name="Huang E.J."/>
            <person name="Li L.F."/>
            <person name="Wei W."/>
            <person name="Gao Y.C."/>
            <person name="Liu J.Z."/>
            <person name="Shao H.Z."/>
            <person name="Wang X."/>
            <person name="Wang C.C."/>
            <person name="Yang T.C."/>
            <person name="Huo Q.B."/>
            <person name="Li W."/>
            <person name="Chen H.Y."/>
            <person name="Chen S.E."/>
            <person name="Zhou L.G."/>
            <person name="Ni X.B."/>
            <person name="Tian J.H."/>
            <person name="Sheng Y."/>
            <person name="Liu T."/>
            <person name="Pan Y.S."/>
            <person name="Xia L.Y."/>
            <person name="Li J."/>
            <person name="Zhao F."/>
            <person name="Cao W.C."/>
        </authorList>
    </citation>
    <scope>NUCLEOTIDE SEQUENCE [LARGE SCALE GENOMIC DNA]</scope>
    <source>
        <strain evidence="1">Iper-2018</strain>
    </source>
</reference>
<accession>A0AC60PUU9</accession>
<organism evidence="1 2">
    <name type="scientific">Ixodes persulcatus</name>
    <name type="common">Taiga tick</name>
    <dbReference type="NCBI Taxonomy" id="34615"/>
    <lineage>
        <taxon>Eukaryota</taxon>
        <taxon>Metazoa</taxon>
        <taxon>Ecdysozoa</taxon>
        <taxon>Arthropoda</taxon>
        <taxon>Chelicerata</taxon>
        <taxon>Arachnida</taxon>
        <taxon>Acari</taxon>
        <taxon>Parasitiformes</taxon>
        <taxon>Ixodida</taxon>
        <taxon>Ixodoidea</taxon>
        <taxon>Ixodidae</taxon>
        <taxon>Ixodinae</taxon>
        <taxon>Ixodes</taxon>
    </lineage>
</organism>
<protein>
    <submittedName>
        <fullName evidence="1">Uncharacterized protein</fullName>
    </submittedName>
</protein>
<dbReference type="Proteomes" id="UP000805193">
    <property type="component" value="Unassembled WGS sequence"/>
</dbReference>
<gene>
    <name evidence="1" type="ORF">HPB47_027851</name>
</gene>
<feature type="non-terminal residue" evidence="1">
    <location>
        <position position="86"/>
    </location>
</feature>
<evidence type="ECO:0000313" key="2">
    <source>
        <dbReference type="Proteomes" id="UP000805193"/>
    </source>
</evidence>
<proteinExistence type="predicted"/>